<keyword evidence="2 5" id="KW-0812">Transmembrane</keyword>
<evidence type="ECO:0000313" key="7">
    <source>
        <dbReference type="EMBL" id="KIL40726.1"/>
    </source>
</evidence>
<accession>A0ABR5AI71</accession>
<dbReference type="RefSeq" id="WP_041047740.1">
    <property type="nucleotide sequence ID" value="NZ_JXAK01000017.1"/>
</dbReference>
<evidence type="ECO:0000256" key="3">
    <source>
        <dbReference type="ARBA" id="ARBA00022989"/>
    </source>
</evidence>
<feature type="transmembrane region" description="Helical" evidence="5">
    <location>
        <begin position="222"/>
        <end position="240"/>
    </location>
</feature>
<feature type="transmembrane region" description="Helical" evidence="5">
    <location>
        <begin position="54"/>
        <end position="77"/>
    </location>
</feature>
<comment type="subcellular location">
    <subcellularLocation>
        <location evidence="1">Membrane</location>
        <topology evidence="1">Multi-pass membrane protein</topology>
    </subcellularLocation>
</comment>
<comment type="caution">
    <text evidence="7">The sequence shown here is derived from an EMBL/GenBank/DDBJ whole genome shotgun (WGS) entry which is preliminary data.</text>
</comment>
<feature type="transmembrane region" description="Helical" evidence="5">
    <location>
        <begin position="98"/>
        <end position="123"/>
    </location>
</feature>
<dbReference type="InterPro" id="IPR000412">
    <property type="entry name" value="ABC_2_transport"/>
</dbReference>
<feature type="transmembrane region" description="Helical" evidence="5">
    <location>
        <begin position="163"/>
        <end position="183"/>
    </location>
</feature>
<name>A0ABR5AI71_9BACL</name>
<evidence type="ECO:0000256" key="5">
    <source>
        <dbReference type="SAM" id="Phobius"/>
    </source>
</evidence>
<keyword evidence="4 5" id="KW-0472">Membrane</keyword>
<dbReference type="InterPro" id="IPR051784">
    <property type="entry name" value="Nod_factor_ABC_transporter"/>
</dbReference>
<keyword evidence="8" id="KW-1185">Reference proteome</keyword>
<feature type="transmembrane region" description="Helical" evidence="5">
    <location>
        <begin position="21"/>
        <end position="42"/>
    </location>
</feature>
<evidence type="ECO:0000259" key="6">
    <source>
        <dbReference type="Pfam" id="PF01061"/>
    </source>
</evidence>
<dbReference type="PANTHER" id="PTHR43229">
    <property type="entry name" value="NODULATION PROTEIN J"/>
    <property type="match status" value="1"/>
</dbReference>
<organism evidence="7 8">
    <name type="scientific">Gordoniibacillus kamchatkensis</name>
    <dbReference type="NCBI Taxonomy" id="1590651"/>
    <lineage>
        <taxon>Bacteria</taxon>
        <taxon>Bacillati</taxon>
        <taxon>Bacillota</taxon>
        <taxon>Bacilli</taxon>
        <taxon>Bacillales</taxon>
        <taxon>Paenibacillaceae</taxon>
        <taxon>Gordoniibacillus</taxon>
    </lineage>
</organism>
<feature type="transmembrane region" description="Helical" evidence="5">
    <location>
        <begin position="129"/>
        <end position="151"/>
    </location>
</feature>
<feature type="domain" description="ABC-2 type transporter transmembrane" evidence="6">
    <location>
        <begin position="7"/>
        <end position="207"/>
    </location>
</feature>
<evidence type="ECO:0000256" key="4">
    <source>
        <dbReference type="ARBA" id="ARBA00023136"/>
    </source>
</evidence>
<gene>
    <name evidence="7" type="ORF">SD70_11645</name>
</gene>
<evidence type="ECO:0000256" key="1">
    <source>
        <dbReference type="ARBA" id="ARBA00004141"/>
    </source>
</evidence>
<reference evidence="7 8" key="1">
    <citation type="submission" date="2014-12" db="EMBL/GenBank/DDBJ databases">
        <title>Draft genome sequence of Paenibacillus kamchatkensis strain B-2647.</title>
        <authorList>
            <person name="Karlyshev A.V."/>
            <person name="Kudryashova E.B."/>
        </authorList>
    </citation>
    <scope>NUCLEOTIDE SEQUENCE [LARGE SCALE GENOMIC DNA]</scope>
    <source>
        <strain evidence="7 8">VKM B-2647</strain>
    </source>
</reference>
<dbReference type="EMBL" id="JXAK01000017">
    <property type="protein sequence ID" value="KIL40726.1"/>
    <property type="molecule type" value="Genomic_DNA"/>
</dbReference>
<evidence type="ECO:0000313" key="8">
    <source>
        <dbReference type="Proteomes" id="UP000031967"/>
    </source>
</evidence>
<dbReference type="PANTHER" id="PTHR43229:SF2">
    <property type="entry name" value="NODULATION PROTEIN J"/>
    <property type="match status" value="1"/>
</dbReference>
<evidence type="ECO:0000256" key="2">
    <source>
        <dbReference type="ARBA" id="ARBA00022692"/>
    </source>
</evidence>
<dbReference type="InterPro" id="IPR013525">
    <property type="entry name" value="ABC2_TM"/>
</dbReference>
<protein>
    <submittedName>
        <fullName evidence="7">ABC transporter permease</fullName>
    </submittedName>
</protein>
<dbReference type="Proteomes" id="UP000031967">
    <property type="component" value="Unassembled WGS sequence"/>
</dbReference>
<sequence>MKGFIAQCKAELLRSLRNKRVLFFSIGFPVVFYLIFTSTVGGNTEVGGAAWKSYYLMSMTAFGLLASSINSLGVKLAQERAQGWVRLLRITPLSQPAYFGSKLVSMSLLNAGIIAIMFLVGYLAKGVHLSAGAWIGCAVWLLFGSLAFLALGSLIGLARRVELTQTLATMCQLILAMLGGLWFPTEAMPEAMKTIAQAMPTYHFAHGTWAVVAGNTPAWSDAVVLAAYLLGFVILSSYISKKQDAV</sequence>
<keyword evidence="3 5" id="KW-1133">Transmembrane helix</keyword>
<dbReference type="Pfam" id="PF01061">
    <property type="entry name" value="ABC2_membrane"/>
    <property type="match status" value="1"/>
</dbReference>
<dbReference type="PIRSF" id="PIRSF006648">
    <property type="entry name" value="DrrB"/>
    <property type="match status" value="1"/>
</dbReference>
<proteinExistence type="predicted"/>